<proteinExistence type="predicted"/>
<keyword evidence="3" id="KW-1185">Reference proteome</keyword>
<dbReference type="HOGENOM" id="CLU_2817619_0_0_1"/>
<evidence type="ECO:0000313" key="2">
    <source>
        <dbReference type="EMBL" id="EOY11812.1"/>
    </source>
</evidence>
<keyword evidence="1" id="KW-0812">Transmembrane</keyword>
<dbReference type="AlphaFoldDB" id="A0A061F564"/>
<dbReference type="Gramene" id="EOY11812">
    <property type="protein sequence ID" value="EOY11812"/>
    <property type="gene ID" value="TCM_026872"/>
</dbReference>
<evidence type="ECO:0000313" key="3">
    <source>
        <dbReference type="Proteomes" id="UP000026915"/>
    </source>
</evidence>
<sequence>MTSYLDSFAFQSCAPLTPIPLFRLFCPRVDNDNSHVSNLLVLCYLIIISNAPVGCFYLTSLDYYTIS</sequence>
<name>A0A061F564_THECC</name>
<gene>
    <name evidence="2" type="ORF">TCM_026872</name>
</gene>
<keyword evidence="1" id="KW-1133">Transmembrane helix</keyword>
<accession>A0A061F564</accession>
<dbReference type="InParanoid" id="A0A061F564"/>
<dbReference type="Proteomes" id="UP000026915">
    <property type="component" value="Chromosome 5"/>
</dbReference>
<reference evidence="2 3" key="1">
    <citation type="journal article" date="2013" name="Genome Biol.">
        <title>The genome sequence of the most widely cultivated cacao type and its use to identify candidate genes regulating pod color.</title>
        <authorList>
            <person name="Motamayor J.C."/>
            <person name="Mockaitis K."/>
            <person name="Schmutz J."/>
            <person name="Haiminen N."/>
            <person name="Iii D.L."/>
            <person name="Cornejo O."/>
            <person name="Findley S.D."/>
            <person name="Zheng P."/>
            <person name="Utro F."/>
            <person name="Royaert S."/>
            <person name="Saski C."/>
            <person name="Jenkins J."/>
            <person name="Podicheti R."/>
            <person name="Zhao M."/>
            <person name="Scheffler B.E."/>
            <person name="Stack J.C."/>
            <person name="Feltus F.A."/>
            <person name="Mustiga G.M."/>
            <person name="Amores F."/>
            <person name="Phillips W."/>
            <person name="Marelli J.P."/>
            <person name="May G.D."/>
            <person name="Shapiro H."/>
            <person name="Ma J."/>
            <person name="Bustamante C.D."/>
            <person name="Schnell R.J."/>
            <person name="Main D."/>
            <person name="Gilbert D."/>
            <person name="Parida L."/>
            <person name="Kuhn D.N."/>
        </authorList>
    </citation>
    <scope>NUCLEOTIDE SEQUENCE [LARGE SCALE GENOMIC DNA]</scope>
    <source>
        <strain evidence="3">cv. Matina 1-6</strain>
    </source>
</reference>
<organism evidence="2 3">
    <name type="scientific">Theobroma cacao</name>
    <name type="common">Cacao</name>
    <name type="synonym">Cocoa</name>
    <dbReference type="NCBI Taxonomy" id="3641"/>
    <lineage>
        <taxon>Eukaryota</taxon>
        <taxon>Viridiplantae</taxon>
        <taxon>Streptophyta</taxon>
        <taxon>Embryophyta</taxon>
        <taxon>Tracheophyta</taxon>
        <taxon>Spermatophyta</taxon>
        <taxon>Magnoliopsida</taxon>
        <taxon>eudicotyledons</taxon>
        <taxon>Gunneridae</taxon>
        <taxon>Pentapetalae</taxon>
        <taxon>rosids</taxon>
        <taxon>malvids</taxon>
        <taxon>Malvales</taxon>
        <taxon>Malvaceae</taxon>
        <taxon>Byttnerioideae</taxon>
        <taxon>Theobroma</taxon>
    </lineage>
</organism>
<dbReference type="EMBL" id="CM001883">
    <property type="protein sequence ID" value="EOY11812.1"/>
    <property type="molecule type" value="Genomic_DNA"/>
</dbReference>
<protein>
    <submittedName>
        <fullName evidence="2">Uncharacterized protein</fullName>
    </submittedName>
</protein>
<keyword evidence="1" id="KW-0472">Membrane</keyword>
<feature type="transmembrane region" description="Helical" evidence="1">
    <location>
        <begin position="39"/>
        <end position="59"/>
    </location>
</feature>
<evidence type="ECO:0000256" key="1">
    <source>
        <dbReference type="SAM" id="Phobius"/>
    </source>
</evidence>